<dbReference type="NCBIfam" id="TIGR01509">
    <property type="entry name" value="HAD-SF-IA-v3"/>
    <property type="match status" value="1"/>
</dbReference>
<dbReference type="CDD" id="cd07505">
    <property type="entry name" value="HAD_BPGM-like"/>
    <property type="match status" value="1"/>
</dbReference>
<dbReference type="SFLD" id="SFLDG01129">
    <property type="entry name" value="C1.5:_HAD__Beta-PGM__Phosphata"/>
    <property type="match status" value="1"/>
</dbReference>
<dbReference type="InterPro" id="IPR041492">
    <property type="entry name" value="HAD_2"/>
</dbReference>
<dbReference type="GO" id="GO:0016787">
    <property type="term" value="F:hydrolase activity"/>
    <property type="evidence" value="ECO:0007669"/>
    <property type="project" value="UniProtKB-KW"/>
</dbReference>
<dbReference type="PRINTS" id="PR00413">
    <property type="entry name" value="HADHALOGNASE"/>
</dbReference>
<name>A0A318R834_WILLI</name>
<dbReference type="SFLD" id="SFLDS00003">
    <property type="entry name" value="Haloacid_Dehalogenase"/>
    <property type="match status" value="1"/>
</dbReference>
<accession>A0A318R834</accession>
<comment type="caution">
    <text evidence="1">The sequence shown here is derived from an EMBL/GenBank/DDBJ whole genome shotgun (WGS) entry which is preliminary data.</text>
</comment>
<dbReference type="InterPro" id="IPR006439">
    <property type="entry name" value="HAD-SF_hydro_IA"/>
</dbReference>
<evidence type="ECO:0000313" key="1">
    <source>
        <dbReference type="EMBL" id="PYE11750.1"/>
    </source>
</evidence>
<sequence>MARACFHIWTAGAETVCSTLGGMGELPLLVSAIVFDCDGLLLDTETCWSRAEASLFADYGYGFGPAEKDLLIGRTLEAACANMADYIGRPGTGPELQAALLPRVEQELAAGVEPMPGAVELLKLLAGRVPLGVATNSQRGMLDAALAAASIANFFAVSVAADEVAHPKPNPELYLRAFEQLSASPRTGVALEDSSTGVAAARNAGAYLITVPSQQGKNLDGDLVASTLDDPRIVEWAQTVHVI</sequence>
<dbReference type="Gene3D" id="1.10.150.240">
    <property type="entry name" value="Putative phosphatase, domain 2"/>
    <property type="match status" value="1"/>
</dbReference>
<dbReference type="EMBL" id="QJSP01000032">
    <property type="protein sequence ID" value="PYE11750.1"/>
    <property type="molecule type" value="Genomic_DNA"/>
</dbReference>
<dbReference type="PANTHER" id="PTHR18901">
    <property type="entry name" value="2-DEOXYGLUCOSE-6-PHOSPHATE PHOSPHATASE 2"/>
    <property type="match status" value="1"/>
</dbReference>
<reference evidence="1 2" key="1">
    <citation type="submission" date="2018-06" db="EMBL/GenBank/DDBJ databases">
        <title>Genomic Encyclopedia of Type Strains, Phase IV (KMG-IV): sequencing the most valuable type-strain genomes for metagenomic binning, comparative biology and taxonomic classification.</title>
        <authorList>
            <person name="Goeker M."/>
        </authorList>
    </citation>
    <scope>NUCLEOTIDE SEQUENCE [LARGE SCALE GENOMIC DNA]</scope>
    <source>
        <strain evidence="1 2">DSM 45521</strain>
    </source>
</reference>
<keyword evidence="2" id="KW-1185">Reference proteome</keyword>
<dbReference type="Proteomes" id="UP000247591">
    <property type="component" value="Unassembled WGS sequence"/>
</dbReference>
<dbReference type="SFLD" id="SFLDG01135">
    <property type="entry name" value="C1.5.6:_HAD__Beta-PGM__Phospha"/>
    <property type="match status" value="1"/>
</dbReference>
<dbReference type="AlphaFoldDB" id="A0A318R834"/>
<dbReference type="InterPro" id="IPR023198">
    <property type="entry name" value="PGP-like_dom2"/>
</dbReference>
<dbReference type="Pfam" id="PF13419">
    <property type="entry name" value="HAD_2"/>
    <property type="match status" value="1"/>
</dbReference>
<dbReference type="InterPro" id="IPR036412">
    <property type="entry name" value="HAD-like_sf"/>
</dbReference>
<gene>
    <name evidence="1" type="ORF">DFR67_13228</name>
</gene>
<dbReference type="SUPFAM" id="SSF56784">
    <property type="entry name" value="HAD-like"/>
    <property type="match status" value="1"/>
</dbReference>
<protein>
    <submittedName>
        <fullName evidence="1">HAD superfamily hydrolase (TIGR01509 family)</fullName>
    </submittedName>
</protein>
<dbReference type="PANTHER" id="PTHR18901:SF38">
    <property type="entry name" value="PSEUDOURIDINE-5'-PHOSPHATASE"/>
    <property type="match status" value="1"/>
</dbReference>
<dbReference type="InterPro" id="IPR023214">
    <property type="entry name" value="HAD_sf"/>
</dbReference>
<organism evidence="1 2">
    <name type="scientific">Williamsia limnetica</name>
    <dbReference type="NCBI Taxonomy" id="882452"/>
    <lineage>
        <taxon>Bacteria</taxon>
        <taxon>Bacillati</taxon>
        <taxon>Actinomycetota</taxon>
        <taxon>Actinomycetes</taxon>
        <taxon>Mycobacteriales</taxon>
        <taxon>Nocardiaceae</taxon>
        <taxon>Williamsia</taxon>
    </lineage>
</organism>
<keyword evidence="1" id="KW-0378">Hydrolase</keyword>
<dbReference type="Gene3D" id="3.40.50.1000">
    <property type="entry name" value="HAD superfamily/HAD-like"/>
    <property type="match status" value="1"/>
</dbReference>
<evidence type="ECO:0000313" key="2">
    <source>
        <dbReference type="Proteomes" id="UP000247591"/>
    </source>
</evidence>
<proteinExistence type="predicted"/>